<comment type="similarity">
    <text evidence="4 14">Belongs to the cytochrome P450 family.</text>
</comment>
<dbReference type="InterPro" id="IPR050364">
    <property type="entry name" value="Cytochrome_P450_fung"/>
</dbReference>
<dbReference type="InterPro" id="IPR002401">
    <property type="entry name" value="Cyt_P450_E_grp-I"/>
</dbReference>
<comment type="cofactor">
    <cofactor evidence="1 13">
        <name>heme</name>
        <dbReference type="ChEBI" id="CHEBI:30413"/>
    </cofactor>
</comment>
<evidence type="ECO:0000256" key="3">
    <source>
        <dbReference type="ARBA" id="ARBA00005179"/>
    </source>
</evidence>
<dbReference type="InterPro" id="IPR017972">
    <property type="entry name" value="Cyt_P450_CS"/>
</dbReference>
<accession>A0A4S4MVB6</accession>
<evidence type="ECO:0008006" key="17">
    <source>
        <dbReference type="Google" id="ProtNLM"/>
    </source>
</evidence>
<evidence type="ECO:0000256" key="14">
    <source>
        <dbReference type="RuleBase" id="RU000461"/>
    </source>
</evidence>
<keyword evidence="10 13" id="KW-0408">Iron</keyword>
<dbReference type="GO" id="GO:0005506">
    <property type="term" value="F:iron ion binding"/>
    <property type="evidence" value="ECO:0007669"/>
    <property type="project" value="InterPro"/>
</dbReference>
<evidence type="ECO:0000313" key="15">
    <source>
        <dbReference type="EMBL" id="THH30274.1"/>
    </source>
</evidence>
<keyword evidence="7 13" id="KW-0479">Metal-binding</keyword>
<evidence type="ECO:0000256" key="12">
    <source>
        <dbReference type="ARBA" id="ARBA00023136"/>
    </source>
</evidence>
<keyword evidence="16" id="KW-1185">Reference proteome</keyword>
<reference evidence="15 16" key="1">
    <citation type="submission" date="2019-02" db="EMBL/GenBank/DDBJ databases">
        <title>Genome sequencing of the rare red list fungi Antrodiella citrinella (Flaviporus citrinellus).</title>
        <authorList>
            <person name="Buettner E."/>
            <person name="Kellner H."/>
        </authorList>
    </citation>
    <scope>NUCLEOTIDE SEQUENCE [LARGE SCALE GENOMIC DNA]</scope>
    <source>
        <strain evidence="15 16">DSM 108506</strain>
    </source>
</reference>
<comment type="subcellular location">
    <subcellularLocation>
        <location evidence="2">Membrane</location>
        <topology evidence="2">Single-pass membrane protein</topology>
    </subcellularLocation>
</comment>
<dbReference type="InterPro" id="IPR036396">
    <property type="entry name" value="Cyt_P450_sf"/>
</dbReference>
<dbReference type="GO" id="GO:0004497">
    <property type="term" value="F:monooxygenase activity"/>
    <property type="evidence" value="ECO:0007669"/>
    <property type="project" value="UniProtKB-KW"/>
</dbReference>
<evidence type="ECO:0000256" key="13">
    <source>
        <dbReference type="PIRSR" id="PIRSR602401-1"/>
    </source>
</evidence>
<proteinExistence type="inferred from homology"/>
<dbReference type="GO" id="GO:0020037">
    <property type="term" value="F:heme binding"/>
    <property type="evidence" value="ECO:0007669"/>
    <property type="project" value="InterPro"/>
</dbReference>
<dbReference type="EMBL" id="SGPM01000087">
    <property type="protein sequence ID" value="THH30274.1"/>
    <property type="molecule type" value="Genomic_DNA"/>
</dbReference>
<dbReference type="CDD" id="cd11065">
    <property type="entry name" value="CYP64-like"/>
    <property type="match status" value="1"/>
</dbReference>
<dbReference type="Pfam" id="PF00067">
    <property type="entry name" value="p450"/>
    <property type="match status" value="1"/>
</dbReference>
<protein>
    <recommendedName>
        <fullName evidence="17">Cytochrome P450</fullName>
    </recommendedName>
</protein>
<evidence type="ECO:0000256" key="9">
    <source>
        <dbReference type="ARBA" id="ARBA00023002"/>
    </source>
</evidence>
<evidence type="ECO:0000256" key="8">
    <source>
        <dbReference type="ARBA" id="ARBA00022989"/>
    </source>
</evidence>
<evidence type="ECO:0000256" key="11">
    <source>
        <dbReference type="ARBA" id="ARBA00023033"/>
    </source>
</evidence>
<keyword evidence="11 14" id="KW-0503">Monooxygenase</keyword>
<evidence type="ECO:0000256" key="1">
    <source>
        <dbReference type="ARBA" id="ARBA00001971"/>
    </source>
</evidence>
<dbReference type="PRINTS" id="PR00385">
    <property type="entry name" value="P450"/>
</dbReference>
<sequence>MLQLVVLAAKAVGILLLLCAVFLRTLHGWLKGSSTTPLPPGPKPIPIVGNMFQMSETYQEKMFLSWGHTFGNIVYAKLLNRPMIVTSSFEVAKDLMEKRGAVYSDRPRFVLLNEMLDLDCNVPLLSYGNQFRKTRKWIQDSFSSAVLPTYRSKQRREMNIMLKGILARPTVITSHIARFTEALLLDIAYGHLVTTENDEFVRLGAEGNHAFAGVGAAGSMLVDFFPVLKYYPTWMPGAAFKRRAVRAAKLLRAMHDVPYNTVKSQLISGNQKPSFAAALLDKHLHAGEFNLSRQEEKDIKGSAGTLFAAGTETMASTMKTFVLAMLLYPDVFQEAREEIDRVVGPSRLPEIDDRESLPYLNAVIKEAYRWHAPLPLGLPHYSSQEDVYNGYRIPKGTLVIANVWGISRNENMYPDPESFKPERFLDATREDIVDPKSYIFGFGRRLCPGMEFADTCIFLVLSNIVATMDIRKAKDERGREITPLAEFTSGFGTHPKPFQSVLVPRSQEAVELIKHLDTDEA</sequence>
<name>A0A4S4MVB6_9APHY</name>
<dbReference type="GO" id="GO:0016705">
    <property type="term" value="F:oxidoreductase activity, acting on paired donors, with incorporation or reduction of molecular oxygen"/>
    <property type="evidence" value="ECO:0007669"/>
    <property type="project" value="InterPro"/>
</dbReference>
<keyword evidence="8" id="KW-1133">Transmembrane helix</keyword>
<gene>
    <name evidence="15" type="ORF">EUX98_g3897</name>
</gene>
<evidence type="ECO:0000313" key="16">
    <source>
        <dbReference type="Proteomes" id="UP000308730"/>
    </source>
</evidence>
<dbReference type="GO" id="GO:0016020">
    <property type="term" value="C:membrane"/>
    <property type="evidence" value="ECO:0007669"/>
    <property type="project" value="UniProtKB-SubCell"/>
</dbReference>
<evidence type="ECO:0000256" key="10">
    <source>
        <dbReference type="ARBA" id="ARBA00023004"/>
    </source>
</evidence>
<evidence type="ECO:0000256" key="2">
    <source>
        <dbReference type="ARBA" id="ARBA00004167"/>
    </source>
</evidence>
<dbReference type="PRINTS" id="PR00463">
    <property type="entry name" value="EP450I"/>
</dbReference>
<keyword evidence="9 14" id="KW-0560">Oxidoreductase</keyword>
<dbReference type="OrthoDB" id="2781403at2759"/>
<dbReference type="Gene3D" id="1.10.630.10">
    <property type="entry name" value="Cytochrome P450"/>
    <property type="match status" value="1"/>
</dbReference>
<comment type="pathway">
    <text evidence="3">Secondary metabolite biosynthesis.</text>
</comment>
<keyword evidence="5 13" id="KW-0349">Heme</keyword>
<dbReference type="PANTHER" id="PTHR46300:SF7">
    <property type="entry name" value="P450, PUTATIVE (EUROFUNG)-RELATED"/>
    <property type="match status" value="1"/>
</dbReference>
<keyword evidence="12" id="KW-0472">Membrane</keyword>
<comment type="caution">
    <text evidence="15">The sequence shown here is derived from an EMBL/GenBank/DDBJ whole genome shotgun (WGS) entry which is preliminary data.</text>
</comment>
<keyword evidence="6" id="KW-0812">Transmembrane</keyword>
<evidence type="ECO:0000256" key="7">
    <source>
        <dbReference type="ARBA" id="ARBA00022723"/>
    </source>
</evidence>
<dbReference type="PROSITE" id="PS00086">
    <property type="entry name" value="CYTOCHROME_P450"/>
    <property type="match status" value="1"/>
</dbReference>
<evidence type="ECO:0000256" key="4">
    <source>
        <dbReference type="ARBA" id="ARBA00010617"/>
    </source>
</evidence>
<dbReference type="Proteomes" id="UP000308730">
    <property type="component" value="Unassembled WGS sequence"/>
</dbReference>
<evidence type="ECO:0000256" key="6">
    <source>
        <dbReference type="ARBA" id="ARBA00022692"/>
    </source>
</evidence>
<evidence type="ECO:0000256" key="5">
    <source>
        <dbReference type="ARBA" id="ARBA00022617"/>
    </source>
</evidence>
<dbReference type="InterPro" id="IPR001128">
    <property type="entry name" value="Cyt_P450"/>
</dbReference>
<dbReference type="PANTHER" id="PTHR46300">
    <property type="entry name" value="P450, PUTATIVE (EUROFUNG)-RELATED-RELATED"/>
    <property type="match status" value="1"/>
</dbReference>
<dbReference type="AlphaFoldDB" id="A0A4S4MVB6"/>
<dbReference type="SUPFAM" id="SSF48264">
    <property type="entry name" value="Cytochrome P450"/>
    <property type="match status" value="1"/>
</dbReference>
<organism evidence="15 16">
    <name type="scientific">Antrodiella citrinella</name>
    <dbReference type="NCBI Taxonomy" id="2447956"/>
    <lineage>
        <taxon>Eukaryota</taxon>
        <taxon>Fungi</taxon>
        <taxon>Dikarya</taxon>
        <taxon>Basidiomycota</taxon>
        <taxon>Agaricomycotina</taxon>
        <taxon>Agaricomycetes</taxon>
        <taxon>Polyporales</taxon>
        <taxon>Steccherinaceae</taxon>
        <taxon>Antrodiella</taxon>
    </lineage>
</organism>
<feature type="binding site" description="axial binding residue" evidence="13">
    <location>
        <position position="447"/>
    </location>
    <ligand>
        <name>heme</name>
        <dbReference type="ChEBI" id="CHEBI:30413"/>
    </ligand>
    <ligandPart>
        <name>Fe</name>
        <dbReference type="ChEBI" id="CHEBI:18248"/>
    </ligandPart>
</feature>